<evidence type="ECO:0008006" key="4">
    <source>
        <dbReference type="Google" id="ProtNLM"/>
    </source>
</evidence>
<dbReference type="VEuPathDB" id="FungiDB:FUN_014017"/>
<organism evidence="2 3">
    <name type="scientific">Rhizophagus irregularis</name>
    <dbReference type="NCBI Taxonomy" id="588596"/>
    <lineage>
        <taxon>Eukaryota</taxon>
        <taxon>Fungi</taxon>
        <taxon>Fungi incertae sedis</taxon>
        <taxon>Mucoromycota</taxon>
        <taxon>Glomeromycotina</taxon>
        <taxon>Glomeromycetes</taxon>
        <taxon>Glomerales</taxon>
        <taxon>Glomeraceae</taxon>
        <taxon>Rhizophagus</taxon>
    </lineage>
</organism>
<dbReference type="EMBL" id="LLXI01001618">
    <property type="protein sequence ID" value="PKY54490.1"/>
    <property type="molecule type" value="Genomic_DNA"/>
</dbReference>
<sequence length="312" mass="36970">MEKVGTNDLDEDFVKEVESTVKAIYSQLPPKYIGSSTMKGVSFVKFLQNIVECMNDSETSNTLSIPSEYESVTQFVAQVAIKEATEFYEERMNTLKNEGKLPILWEEFEETHIEYISEIDKLFFEKIIGSPKQIGSFVEQLHEKIFEFKKEFRKINSRELMIYNENIAKKNNEEFQAALESFELAYDKSMKKSPEANEVITSYKRNQYPAAIDHMKQLGIMNKRLAEEMYLREETDRLRREAFERTEAIRIETAAFEREREKFRENFESKISELQKNIEEQRKFNEEMNKVLEDFQKFRDEINKKKSKCTIA</sequence>
<dbReference type="GO" id="GO:0003924">
    <property type="term" value="F:GTPase activity"/>
    <property type="evidence" value="ECO:0007669"/>
    <property type="project" value="InterPro"/>
</dbReference>
<evidence type="ECO:0000313" key="3">
    <source>
        <dbReference type="Proteomes" id="UP000234323"/>
    </source>
</evidence>
<dbReference type="InterPro" id="IPR027417">
    <property type="entry name" value="P-loop_NTPase"/>
</dbReference>
<keyword evidence="3" id="KW-1185">Reference proteome</keyword>
<proteinExistence type="predicted"/>
<dbReference type="PANTHER" id="PTHR10751">
    <property type="entry name" value="GUANYLATE BINDING PROTEIN"/>
    <property type="match status" value="1"/>
</dbReference>
<dbReference type="Proteomes" id="UP000234323">
    <property type="component" value="Unassembled WGS sequence"/>
</dbReference>
<dbReference type="AlphaFoldDB" id="A0A2I1H6I1"/>
<protein>
    <recommendedName>
        <fullName evidence="4">Guanylate-binding protein/Atlastin C-terminal domain-containing protein</fullName>
    </recommendedName>
</protein>
<gene>
    <name evidence="2" type="ORF">RhiirA4_426813</name>
</gene>
<dbReference type="VEuPathDB" id="FungiDB:RhiirFUN_017040"/>
<feature type="coiled-coil region" evidence="1">
    <location>
        <begin position="264"/>
        <end position="291"/>
    </location>
</feature>
<comment type="caution">
    <text evidence="2">The sequence shown here is derived from an EMBL/GenBank/DDBJ whole genome shotgun (WGS) entry which is preliminary data.</text>
</comment>
<name>A0A2I1H6I1_9GLOM</name>
<dbReference type="InterPro" id="IPR036543">
    <property type="entry name" value="Guanylate-bd_C_sf"/>
</dbReference>
<dbReference type="Gene3D" id="3.40.50.300">
    <property type="entry name" value="P-loop containing nucleotide triphosphate hydrolases"/>
    <property type="match status" value="1"/>
</dbReference>
<dbReference type="GO" id="GO:0005525">
    <property type="term" value="F:GTP binding"/>
    <property type="evidence" value="ECO:0007669"/>
    <property type="project" value="InterPro"/>
</dbReference>
<evidence type="ECO:0000256" key="1">
    <source>
        <dbReference type="SAM" id="Coils"/>
    </source>
</evidence>
<keyword evidence="1" id="KW-0175">Coiled coil</keyword>
<accession>A0A2I1H6I1</accession>
<dbReference type="SUPFAM" id="SSF48340">
    <property type="entry name" value="Interferon-induced guanylate-binding protein 1 (GBP1), C-terminal domain"/>
    <property type="match status" value="1"/>
</dbReference>
<reference evidence="2 3" key="1">
    <citation type="submission" date="2015-10" db="EMBL/GenBank/DDBJ databases">
        <title>Genome analyses suggest a sexual origin of heterokaryosis in a supposedly ancient asexual fungus.</title>
        <authorList>
            <person name="Ropars J."/>
            <person name="Sedzielewska K."/>
            <person name="Noel J."/>
            <person name="Charron P."/>
            <person name="Farinelli L."/>
            <person name="Marton T."/>
            <person name="Kruger M."/>
            <person name="Pelin A."/>
            <person name="Brachmann A."/>
            <person name="Corradi N."/>
        </authorList>
    </citation>
    <scope>NUCLEOTIDE SEQUENCE [LARGE SCALE GENOMIC DNA]</scope>
    <source>
        <strain evidence="2 3">A4</strain>
    </source>
</reference>
<evidence type="ECO:0000313" key="2">
    <source>
        <dbReference type="EMBL" id="PKY54490.1"/>
    </source>
</evidence>